<accession>A0A084SQE4</accession>
<reference evidence="1 2" key="1">
    <citation type="submission" date="2014-07" db="EMBL/GenBank/DDBJ databases">
        <title>Draft Genome Sequence of Gephyronic Acid Producer, Cystobacter violaceus Strain Cb vi76.</title>
        <authorList>
            <person name="Stevens D.C."/>
            <person name="Young J."/>
            <person name="Carmichael R."/>
            <person name="Tan J."/>
            <person name="Taylor R.E."/>
        </authorList>
    </citation>
    <scope>NUCLEOTIDE SEQUENCE [LARGE SCALE GENOMIC DNA]</scope>
    <source>
        <strain evidence="1 2">Cb vi76</strain>
    </source>
</reference>
<sequence>MERWQGGIPMKLCRAAVMLFLLVGCGTASRVVRLDTGQTETIVFTPRSGARPVALGNGEFKEAVSQLARDVRPPTLPQEAARRLFEVEARSGSYTYEFPSRRLTPLEPGEHLEGQSTTPEAELTCAYLRWCERTGRPGDCLRLLTESPTVNGDGRFALALALAKGAVLDEMLEAFKDMADPHAMVAAVLWTWTTYMVLISIPDVTVSKGLAAVMTATLISYVGVDTFWGLVVGFKRLMEEADRATTFNELREAGEQYGKRMGRNAARAFAMLAMAAIGNTAPGLAAQVSKLPGSMQATVQAETQVGIRLAAVGEVETVAVSAESVTIALAPGAVAMTVQAMSGAAAKAPPNGFRAWGSYKSFKRAMGSAGRGKEWHHIVEQTPGNEKRFGAQAVQNTDNIVPLDKGIHTRISSLYSSIQRDITGSSILTVRKWLSTQSYEAQREFGLIAIDKVTKGIW</sequence>
<protein>
    <recommendedName>
        <fullName evidence="3">Lipoprotein</fullName>
    </recommendedName>
</protein>
<proteinExistence type="predicted"/>
<name>A0A084SQE4_9BACT</name>
<comment type="caution">
    <text evidence="1">The sequence shown here is derived from an EMBL/GenBank/DDBJ whole genome shotgun (WGS) entry which is preliminary data.</text>
</comment>
<organism evidence="1 2">
    <name type="scientific">Archangium violaceum Cb vi76</name>
    <dbReference type="NCBI Taxonomy" id="1406225"/>
    <lineage>
        <taxon>Bacteria</taxon>
        <taxon>Pseudomonadati</taxon>
        <taxon>Myxococcota</taxon>
        <taxon>Myxococcia</taxon>
        <taxon>Myxococcales</taxon>
        <taxon>Cystobacterineae</taxon>
        <taxon>Archangiaceae</taxon>
        <taxon>Archangium</taxon>
    </lineage>
</organism>
<evidence type="ECO:0000313" key="2">
    <source>
        <dbReference type="Proteomes" id="UP000028547"/>
    </source>
</evidence>
<evidence type="ECO:0000313" key="1">
    <source>
        <dbReference type="EMBL" id="KFA90679.1"/>
    </source>
</evidence>
<dbReference type="EMBL" id="JPMI01000179">
    <property type="protein sequence ID" value="KFA90679.1"/>
    <property type="molecule type" value="Genomic_DNA"/>
</dbReference>
<evidence type="ECO:0008006" key="3">
    <source>
        <dbReference type="Google" id="ProtNLM"/>
    </source>
</evidence>
<dbReference type="AlphaFoldDB" id="A0A084SQE4"/>
<dbReference type="PROSITE" id="PS51257">
    <property type="entry name" value="PROKAR_LIPOPROTEIN"/>
    <property type="match status" value="1"/>
</dbReference>
<gene>
    <name evidence="1" type="ORF">Q664_26870</name>
</gene>
<dbReference type="Proteomes" id="UP000028547">
    <property type="component" value="Unassembled WGS sequence"/>
</dbReference>